<dbReference type="GO" id="GO:0030655">
    <property type="term" value="P:beta-lactam antibiotic catabolic process"/>
    <property type="evidence" value="ECO:0007669"/>
    <property type="project" value="InterPro"/>
</dbReference>
<dbReference type="AlphaFoldDB" id="A0A0G0ZAD4"/>
<keyword evidence="1" id="KW-0812">Transmembrane</keyword>
<dbReference type="GO" id="GO:0046677">
    <property type="term" value="P:response to antibiotic"/>
    <property type="evidence" value="ECO:0007669"/>
    <property type="project" value="InterPro"/>
</dbReference>
<gene>
    <name evidence="3" type="ORF">UV09_C0031G0017</name>
</gene>
<evidence type="ECO:0000256" key="1">
    <source>
        <dbReference type="SAM" id="Phobius"/>
    </source>
</evidence>
<comment type="caution">
    <text evidence="3">The sequence shown here is derived from an EMBL/GenBank/DDBJ whole genome shotgun (WGS) entry which is preliminary data.</text>
</comment>
<dbReference type="InterPro" id="IPR000871">
    <property type="entry name" value="Beta-lactam_class-A"/>
</dbReference>
<dbReference type="PANTHER" id="PTHR35333">
    <property type="entry name" value="BETA-LACTAMASE"/>
    <property type="match status" value="1"/>
</dbReference>
<dbReference type="Gene3D" id="3.40.710.10">
    <property type="entry name" value="DD-peptidase/beta-lactamase superfamily"/>
    <property type="match status" value="1"/>
</dbReference>
<reference evidence="3 4" key="1">
    <citation type="journal article" date="2015" name="Nature">
        <title>rRNA introns, odd ribosomes, and small enigmatic genomes across a large radiation of phyla.</title>
        <authorList>
            <person name="Brown C.T."/>
            <person name="Hug L.A."/>
            <person name="Thomas B.C."/>
            <person name="Sharon I."/>
            <person name="Castelle C.J."/>
            <person name="Singh A."/>
            <person name="Wilkins M.J."/>
            <person name="Williams K.H."/>
            <person name="Banfield J.F."/>
        </authorList>
    </citation>
    <scope>NUCLEOTIDE SEQUENCE [LARGE SCALE GENOMIC DNA]</scope>
</reference>
<dbReference type="InterPro" id="IPR045155">
    <property type="entry name" value="Beta-lactam_cat"/>
</dbReference>
<keyword evidence="1" id="KW-1133">Transmembrane helix</keyword>
<dbReference type="EMBL" id="LCDD01000031">
    <property type="protein sequence ID" value="KKS45682.1"/>
    <property type="molecule type" value="Genomic_DNA"/>
</dbReference>
<proteinExistence type="predicted"/>
<dbReference type="SUPFAM" id="SSF56601">
    <property type="entry name" value="beta-lactamase/transpeptidase-like"/>
    <property type="match status" value="1"/>
</dbReference>
<feature type="domain" description="Beta-lactamase class A catalytic" evidence="2">
    <location>
        <begin position="97"/>
        <end position="299"/>
    </location>
</feature>
<name>A0A0G0ZAD4_9BACT</name>
<organism evidence="3 4">
    <name type="scientific">Candidatus Gottesmanbacteria bacterium GW2011_GWA2_42_18</name>
    <dbReference type="NCBI Taxonomy" id="1618442"/>
    <lineage>
        <taxon>Bacteria</taxon>
        <taxon>Candidatus Gottesmaniibacteriota</taxon>
    </lineage>
</organism>
<evidence type="ECO:0000313" key="3">
    <source>
        <dbReference type="EMBL" id="KKS45682.1"/>
    </source>
</evidence>
<evidence type="ECO:0000259" key="2">
    <source>
        <dbReference type="Pfam" id="PF13354"/>
    </source>
</evidence>
<protein>
    <submittedName>
        <fullName evidence="3">Peptidoglycan-binding domain 1 protein</fullName>
    </submittedName>
</protein>
<dbReference type="InterPro" id="IPR012338">
    <property type="entry name" value="Beta-lactam/transpept-like"/>
</dbReference>
<evidence type="ECO:0000313" key="4">
    <source>
        <dbReference type="Proteomes" id="UP000034320"/>
    </source>
</evidence>
<dbReference type="GO" id="GO:0008800">
    <property type="term" value="F:beta-lactamase activity"/>
    <property type="evidence" value="ECO:0007669"/>
    <property type="project" value="InterPro"/>
</dbReference>
<keyword evidence="1" id="KW-0472">Membrane</keyword>
<dbReference type="Proteomes" id="UP000034320">
    <property type="component" value="Unassembled WGS sequence"/>
</dbReference>
<accession>A0A0G0ZAD4</accession>
<feature type="transmembrane region" description="Helical" evidence="1">
    <location>
        <begin position="23"/>
        <end position="40"/>
    </location>
</feature>
<dbReference type="Pfam" id="PF13354">
    <property type="entry name" value="Beta-lactamase2"/>
    <property type="match status" value="1"/>
</dbReference>
<dbReference type="PANTHER" id="PTHR35333:SF3">
    <property type="entry name" value="BETA-LACTAMASE-TYPE TRANSPEPTIDASE FOLD CONTAINING PROTEIN"/>
    <property type="match status" value="1"/>
</dbReference>
<sequence>METGYPAFDRNIESKTGGGSRKAYLGLAVFLILITLTVLYKAEKVVLLNPVVEVSPKISENKAGDKPNQVTVADNLDFEEIEAEISRLTSDSSGTYSVYLEDLNSGRNFGINEQMVVTAASVNKIPILAALYHKAGKNEIDLDRIIVPQAKDVQDYGTGSIRYDAPGTAYSLKTLARLMMEKSDNTAAYILASLVVGLDDIQNLIESWGLTQTDMKINKTSAKDIAIITIKMYRSEITGKALTAEMIDFMDDSDFEDRIPKGIDGNTKVYHKTGDEVRTVHDAGIVDLPGKPYFLAVFTTDIVDEEATKTKIAQISRIVYENMK</sequence>